<feature type="transmembrane region" description="Helical" evidence="1">
    <location>
        <begin position="89"/>
        <end position="110"/>
    </location>
</feature>
<gene>
    <name evidence="2" type="ORF">EB796_020473</name>
</gene>
<reference evidence="2" key="1">
    <citation type="submission" date="2020-06" db="EMBL/GenBank/DDBJ databases">
        <title>Draft genome of Bugula neritina, a colonial animal packing powerful symbionts and potential medicines.</title>
        <authorList>
            <person name="Rayko M."/>
        </authorList>
    </citation>
    <scope>NUCLEOTIDE SEQUENCE [LARGE SCALE GENOMIC DNA]</scope>
    <source>
        <strain evidence="2">Kwan_BN1</strain>
    </source>
</reference>
<dbReference type="EMBL" id="VXIV02003092">
    <property type="protein sequence ID" value="KAF6021214.1"/>
    <property type="molecule type" value="Genomic_DNA"/>
</dbReference>
<dbReference type="AlphaFoldDB" id="A0A7J7J662"/>
<organism evidence="2 3">
    <name type="scientific">Bugula neritina</name>
    <name type="common">Brown bryozoan</name>
    <name type="synonym">Sertularia neritina</name>
    <dbReference type="NCBI Taxonomy" id="10212"/>
    <lineage>
        <taxon>Eukaryota</taxon>
        <taxon>Metazoa</taxon>
        <taxon>Spiralia</taxon>
        <taxon>Lophotrochozoa</taxon>
        <taxon>Bryozoa</taxon>
        <taxon>Gymnolaemata</taxon>
        <taxon>Cheilostomatida</taxon>
        <taxon>Flustrina</taxon>
        <taxon>Buguloidea</taxon>
        <taxon>Bugulidae</taxon>
        <taxon>Bugula</taxon>
    </lineage>
</organism>
<evidence type="ECO:0000313" key="2">
    <source>
        <dbReference type="EMBL" id="KAF6021214.1"/>
    </source>
</evidence>
<keyword evidence="1" id="KW-1133">Transmembrane helix</keyword>
<keyword evidence="1" id="KW-0472">Membrane</keyword>
<keyword evidence="3" id="KW-1185">Reference proteome</keyword>
<accession>A0A7J7J662</accession>
<evidence type="ECO:0000256" key="1">
    <source>
        <dbReference type="SAM" id="Phobius"/>
    </source>
</evidence>
<protein>
    <submittedName>
        <fullName evidence="2">Uncharacterized protein</fullName>
    </submittedName>
</protein>
<proteinExistence type="predicted"/>
<keyword evidence="1" id="KW-0812">Transmembrane</keyword>
<evidence type="ECO:0000313" key="3">
    <source>
        <dbReference type="Proteomes" id="UP000593567"/>
    </source>
</evidence>
<sequence length="113" mass="13015">MVGLDYVNISLHTVIHIIPNLYQLRSIVPDCSYRLQLWQKQISVAFWSVSWNCWSCLLTVSSLLCLDWCNVFFVSMFKVSRCDVSNVSVLMYAYVACSQYVIVSAIQYIVCLV</sequence>
<dbReference type="Proteomes" id="UP000593567">
    <property type="component" value="Unassembled WGS sequence"/>
</dbReference>
<comment type="caution">
    <text evidence="2">The sequence shown here is derived from an EMBL/GenBank/DDBJ whole genome shotgun (WGS) entry which is preliminary data.</text>
</comment>
<name>A0A7J7J662_BUGNE</name>